<proteinExistence type="predicted"/>
<comment type="caution">
    <text evidence="1">The sequence shown here is derived from an EMBL/GenBank/DDBJ whole genome shotgun (WGS) entry which is preliminary data.</text>
</comment>
<evidence type="ECO:0000313" key="1">
    <source>
        <dbReference type="EMBL" id="MDO1444661.1"/>
    </source>
</evidence>
<accession>A0ABT8QXU5</accession>
<sequence>MKTNHVPELFFKKDQNLLVLSEKCISLKEVKTNIWVFELINLYQTLDYIATQSYQRWCFCKQEKEILITCYNIHERLIHSMMADIGRHHNVFSDINICVFEGKCMAEEECEVAMKRDSA</sequence>
<gene>
    <name evidence="1" type="ORF">Q0590_00285</name>
</gene>
<organism evidence="1 2">
    <name type="scientific">Rhodocytophaga aerolata</name>
    <dbReference type="NCBI Taxonomy" id="455078"/>
    <lineage>
        <taxon>Bacteria</taxon>
        <taxon>Pseudomonadati</taxon>
        <taxon>Bacteroidota</taxon>
        <taxon>Cytophagia</taxon>
        <taxon>Cytophagales</taxon>
        <taxon>Rhodocytophagaceae</taxon>
        <taxon>Rhodocytophaga</taxon>
    </lineage>
</organism>
<name>A0ABT8QXU5_9BACT</name>
<evidence type="ECO:0000313" key="2">
    <source>
        <dbReference type="Proteomes" id="UP001168528"/>
    </source>
</evidence>
<keyword evidence="2" id="KW-1185">Reference proteome</keyword>
<protein>
    <submittedName>
        <fullName evidence="1">Uncharacterized protein</fullName>
    </submittedName>
</protein>
<dbReference type="EMBL" id="JAUKPO010000001">
    <property type="protein sequence ID" value="MDO1444661.1"/>
    <property type="molecule type" value="Genomic_DNA"/>
</dbReference>
<reference evidence="1" key="1">
    <citation type="submission" date="2023-07" db="EMBL/GenBank/DDBJ databases">
        <title>The genome sequence of Rhodocytophaga aerolata KACC 12507.</title>
        <authorList>
            <person name="Zhang X."/>
        </authorList>
    </citation>
    <scope>NUCLEOTIDE SEQUENCE</scope>
    <source>
        <strain evidence="1">KACC 12507</strain>
    </source>
</reference>
<dbReference type="Proteomes" id="UP001168528">
    <property type="component" value="Unassembled WGS sequence"/>
</dbReference>
<dbReference type="RefSeq" id="WP_302035466.1">
    <property type="nucleotide sequence ID" value="NZ_JAUKPO010000001.1"/>
</dbReference>